<organism evidence="1 2">
    <name type="scientific">Undibacterium luofuense</name>
    <dbReference type="NCBI Taxonomy" id="2828733"/>
    <lineage>
        <taxon>Bacteria</taxon>
        <taxon>Pseudomonadati</taxon>
        <taxon>Pseudomonadota</taxon>
        <taxon>Betaproteobacteria</taxon>
        <taxon>Burkholderiales</taxon>
        <taxon>Oxalobacteraceae</taxon>
        <taxon>Undibacterium</taxon>
    </lineage>
</organism>
<dbReference type="Proteomes" id="UP000680067">
    <property type="component" value="Unassembled WGS sequence"/>
</dbReference>
<reference evidence="1" key="1">
    <citation type="submission" date="2021-04" db="EMBL/GenBank/DDBJ databases">
        <title>novel species isolated from subtropical streams in China.</title>
        <authorList>
            <person name="Lu H."/>
        </authorList>
    </citation>
    <scope>NUCLEOTIDE SEQUENCE</scope>
    <source>
        <strain evidence="1">LFS511W</strain>
    </source>
</reference>
<dbReference type="EMBL" id="JAGSPN010000019">
    <property type="protein sequence ID" value="MBR7784145.1"/>
    <property type="molecule type" value="Genomic_DNA"/>
</dbReference>
<dbReference type="AlphaFoldDB" id="A0A941DQL8"/>
<sequence>MLLLLPELEKSPVFLRGAFCFLAEIGDEPLCWDVKIRFAFYDYDAIVDAVLSFLIQVIKQRDTRWAVTTSQKSGRIDKVYIASEAGEPLF</sequence>
<evidence type="ECO:0000313" key="1">
    <source>
        <dbReference type="EMBL" id="MBR7784145.1"/>
    </source>
</evidence>
<evidence type="ECO:0000313" key="2">
    <source>
        <dbReference type="Proteomes" id="UP000680067"/>
    </source>
</evidence>
<gene>
    <name evidence="1" type="ORF">KDM89_18510</name>
</gene>
<comment type="caution">
    <text evidence="1">The sequence shown here is derived from an EMBL/GenBank/DDBJ whole genome shotgun (WGS) entry which is preliminary data.</text>
</comment>
<proteinExistence type="predicted"/>
<name>A0A941DQL8_9BURK</name>
<dbReference type="RefSeq" id="WP_212689410.1">
    <property type="nucleotide sequence ID" value="NZ_JAGSPN010000019.1"/>
</dbReference>
<accession>A0A941DQL8</accession>
<keyword evidence="2" id="KW-1185">Reference proteome</keyword>
<protein>
    <submittedName>
        <fullName evidence="1">Uncharacterized protein</fullName>
    </submittedName>
</protein>